<feature type="region of interest" description="Disordered" evidence="1">
    <location>
        <begin position="164"/>
        <end position="183"/>
    </location>
</feature>
<accession>A0AAD7DV17</accession>
<protein>
    <submittedName>
        <fullName evidence="2">Uncharacterized protein</fullName>
    </submittedName>
</protein>
<dbReference type="CDD" id="cd21037">
    <property type="entry name" value="MLKL_NTD"/>
    <property type="match status" value="1"/>
</dbReference>
<dbReference type="EMBL" id="JARKIB010000587">
    <property type="protein sequence ID" value="KAJ7698498.1"/>
    <property type="molecule type" value="Genomic_DNA"/>
</dbReference>
<dbReference type="Proteomes" id="UP001215598">
    <property type="component" value="Unassembled WGS sequence"/>
</dbReference>
<reference evidence="2" key="1">
    <citation type="submission" date="2023-03" db="EMBL/GenBank/DDBJ databases">
        <title>Massive genome expansion in bonnet fungi (Mycena s.s.) driven by repeated elements and novel gene families across ecological guilds.</title>
        <authorList>
            <consortium name="Lawrence Berkeley National Laboratory"/>
            <person name="Harder C.B."/>
            <person name="Miyauchi S."/>
            <person name="Viragh M."/>
            <person name="Kuo A."/>
            <person name="Thoen E."/>
            <person name="Andreopoulos B."/>
            <person name="Lu D."/>
            <person name="Skrede I."/>
            <person name="Drula E."/>
            <person name="Henrissat B."/>
            <person name="Morin E."/>
            <person name="Kohler A."/>
            <person name="Barry K."/>
            <person name="LaButti K."/>
            <person name="Morin E."/>
            <person name="Salamov A."/>
            <person name="Lipzen A."/>
            <person name="Mereny Z."/>
            <person name="Hegedus B."/>
            <person name="Baldrian P."/>
            <person name="Stursova M."/>
            <person name="Weitz H."/>
            <person name="Taylor A."/>
            <person name="Grigoriev I.V."/>
            <person name="Nagy L.G."/>
            <person name="Martin F."/>
            <person name="Kauserud H."/>
        </authorList>
    </citation>
    <scope>NUCLEOTIDE SEQUENCE</scope>
    <source>
        <strain evidence="2">CBHHK182m</strain>
    </source>
</reference>
<dbReference type="Gene3D" id="1.20.930.20">
    <property type="entry name" value="Adaptor protein Cbl, N-terminal domain"/>
    <property type="match status" value="1"/>
</dbReference>
<keyword evidence="3" id="KW-1185">Reference proteome</keyword>
<dbReference type="GO" id="GO:0007166">
    <property type="term" value="P:cell surface receptor signaling pathway"/>
    <property type="evidence" value="ECO:0007669"/>
    <property type="project" value="InterPro"/>
</dbReference>
<sequence length="183" mass="20387">MPRQPTVTEIRLNNISTGVTITVDTLEVLITTLKITGLEAIINTTQSLLKMVQTIKQKKNECAELMEQTYNILNTIIGVYVKSDTGIELSPGTLNEIANFTQTLHKIHTFVEAQQSGSKVKRAGLQQGLKFFQIKSSDIMFTAWEMEEQAQIRHQEVLNIIETTSSSDSASSDSKVYSGSFTR</sequence>
<proteinExistence type="predicted"/>
<dbReference type="InterPro" id="IPR059179">
    <property type="entry name" value="MLKL-like_MCAfunc"/>
</dbReference>
<evidence type="ECO:0000313" key="3">
    <source>
        <dbReference type="Proteomes" id="UP001215598"/>
    </source>
</evidence>
<evidence type="ECO:0000256" key="1">
    <source>
        <dbReference type="SAM" id="MobiDB-lite"/>
    </source>
</evidence>
<comment type="caution">
    <text evidence="2">The sequence shown here is derived from an EMBL/GenBank/DDBJ whole genome shotgun (WGS) entry which is preliminary data.</text>
</comment>
<evidence type="ECO:0000313" key="2">
    <source>
        <dbReference type="EMBL" id="KAJ7698498.1"/>
    </source>
</evidence>
<feature type="compositionally biased region" description="Low complexity" evidence="1">
    <location>
        <begin position="165"/>
        <end position="183"/>
    </location>
</feature>
<dbReference type="InterPro" id="IPR036537">
    <property type="entry name" value="Adaptor_Cbl_N_dom_sf"/>
</dbReference>
<gene>
    <name evidence="2" type="ORF">B0H16DRAFT_1749640</name>
</gene>
<organism evidence="2 3">
    <name type="scientific">Mycena metata</name>
    <dbReference type="NCBI Taxonomy" id="1033252"/>
    <lineage>
        <taxon>Eukaryota</taxon>
        <taxon>Fungi</taxon>
        <taxon>Dikarya</taxon>
        <taxon>Basidiomycota</taxon>
        <taxon>Agaricomycotina</taxon>
        <taxon>Agaricomycetes</taxon>
        <taxon>Agaricomycetidae</taxon>
        <taxon>Agaricales</taxon>
        <taxon>Marasmiineae</taxon>
        <taxon>Mycenaceae</taxon>
        <taxon>Mycena</taxon>
    </lineage>
</organism>
<dbReference type="AlphaFoldDB" id="A0AAD7DV17"/>
<name>A0AAD7DV17_9AGAR</name>